<dbReference type="PANTHER" id="PTHR34788:SF4">
    <property type="entry name" value="F15I1.22"/>
    <property type="match status" value="1"/>
</dbReference>
<evidence type="ECO:0000256" key="1">
    <source>
        <dbReference type="SAM" id="MobiDB-lite"/>
    </source>
</evidence>
<keyword evidence="2" id="KW-0675">Receptor</keyword>
<proteinExistence type="predicted"/>
<dbReference type="EMBL" id="JARAOO010000011">
    <property type="protein sequence ID" value="KAJ7951498.1"/>
    <property type="molecule type" value="Genomic_DNA"/>
</dbReference>
<dbReference type="AlphaFoldDB" id="A0AAD7L4L5"/>
<evidence type="ECO:0000313" key="2">
    <source>
        <dbReference type="EMBL" id="KAJ7951498.1"/>
    </source>
</evidence>
<dbReference type="KEGG" id="qsa:O6P43_027536"/>
<evidence type="ECO:0000313" key="3">
    <source>
        <dbReference type="Proteomes" id="UP001163823"/>
    </source>
</evidence>
<feature type="region of interest" description="Disordered" evidence="1">
    <location>
        <begin position="1"/>
        <end position="22"/>
    </location>
</feature>
<protein>
    <submittedName>
        <fullName evidence="2">Receptor-type tyrosine-protein like</fullName>
    </submittedName>
</protein>
<dbReference type="PANTHER" id="PTHR34788">
    <property type="entry name" value="F15I1.22"/>
    <property type="match status" value="1"/>
</dbReference>
<organism evidence="2 3">
    <name type="scientific">Quillaja saponaria</name>
    <name type="common">Soap bark tree</name>
    <dbReference type="NCBI Taxonomy" id="32244"/>
    <lineage>
        <taxon>Eukaryota</taxon>
        <taxon>Viridiplantae</taxon>
        <taxon>Streptophyta</taxon>
        <taxon>Embryophyta</taxon>
        <taxon>Tracheophyta</taxon>
        <taxon>Spermatophyta</taxon>
        <taxon>Magnoliopsida</taxon>
        <taxon>eudicotyledons</taxon>
        <taxon>Gunneridae</taxon>
        <taxon>Pentapetalae</taxon>
        <taxon>rosids</taxon>
        <taxon>fabids</taxon>
        <taxon>Fabales</taxon>
        <taxon>Quillajaceae</taxon>
        <taxon>Quillaja</taxon>
    </lineage>
</organism>
<accession>A0AAD7L4L5</accession>
<name>A0AAD7L4L5_QUISA</name>
<reference evidence="2" key="1">
    <citation type="journal article" date="2023" name="Science">
        <title>Elucidation of the pathway for biosynthesis of saponin adjuvants from the soapbark tree.</title>
        <authorList>
            <person name="Reed J."/>
            <person name="Orme A."/>
            <person name="El-Demerdash A."/>
            <person name="Owen C."/>
            <person name="Martin L.B.B."/>
            <person name="Misra R.C."/>
            <person name="Kikuchi S."/>
            <person name="Rejzek M."/>
            <person name="Martin A.C."/>
            <person name="Harkess A."/>
            <person name="Leebens-Mack J."/>
            <person name="Louveau T."/>
            <person name="Stephenson M.J."/>
            <person name="Osbourn A."/>
        </authorList>
    </citation>
    <scope>NUCLEOTIDE SEQUENCE</scope>
    <source>
        <strain evidence="2">S10</strain>
    </source>
</reference>
<feature type="compositionally biased region" description="Polar residues" evidence="1">
    <location>
        <begin position="11"/>
        <end position="21"/>
    </location>
</feature>
<sequence>MAEDQEELLHPTSTQTHTTPFSRCPTRRRILLRRRKLPIFCLGGNRPRRVLVLVKMWRRMRLRWFKLQYLCMLKKVKKYYKSLIKDMVETGASFETFQQRVLVDPSFAVPIGLSFSTYPYLP</sequence>
<dbReference type="Proteomes" id="UP001163823">
    <property type="component" value="Chromosome 11"/>
</dbReference>
<gene>
    <name evidence="2" type="ORF">O6P43_027536</name>
</gene>
<comment type="caution">
    <text evidence="2">The sequence shown here is derived from an EMBL/GenBank/DDBJ whole genome shotgun (WGS) entry which is preliminary data.</text>
</comment>
<keyword evidence="3" id="KW-1185">Reference proteome</keyword>